<sequence>MDLSFETGESITRESPLVCGRRHTAQGAGQGLTRPPDWIPRGPEPSSFMRASVVFAGPESYACAPWTPKSSPPKSP</sequence>
<name>A0A5D3K4Q8_9BRAD</name>
<evidence type="ECO:0000313" key="3">
    <source>
        <dbReference type="Proteomes" id="UP000324758"/>
    </source>
</evidence>
<proteinExistence type="predicted"/>
<keyword evidence="3" id="KW-1185">Reference proteome</keyword>
<feature type="region of interest" description="Disordered" evidence="1">
    <location>
        <begin position="1"/>
        <end position="45"/>
    </location>
</feature>
<dbReference type="Proteomes" id="UP000324758">
    <property type="component" value="Unassembled WGS sequence"/>
</dbReference>
<protein>
    <submittedName>
        <fullName evidence="2">Uncharacterized protein</fullName>
    </submittedName>
</protein>
<dbReference type="AlphaFoldDB" id="A0A5D3K4Q8"/>
<evidence type="ECO:0000313" key="2">
    <source>
        <dbReference type="EMBL" id="TYL90532.1"/>
    </source>
</evidence>
<dbReference type="EMBL" id="VSSS01000051">
    <property type="protein sequence ID" value="TYL90532.1"/>
    <property type="molecule type" value="Genomic_DNA"/>
</dbReference>
<evidence type="ECO:0000256" key="1">
    <source>
        <dbReference type="SAM" id="MobiDB-lite"/>
    </source>
</evidence>
<gene>
    <name evidence="2" type="ORF">FXB40_30950</name>
</gene>
<comment type="caution">
    <text evidence="2">The sequence shown here is derived from an EMBL/GenBank/DDBJ whole genome shotgun (WGS) entry which is preliminary data.</text>
</comment>
<accession>A0A5D3K4Q8</accession>
<organism evidence="2 3">
    <name type="scientific">Bradyrhizobium rifense</name>
    <dbReference type="NCBI Taxonomy" id="515499"/>
    <lineage>
        <taxon>Bacteria</taxon>
        <taxon>Pseudomonadati</taxon>
        <taxon>Pseudomonadota</taxon>
        <taxon>Alphaproteobacteria</taxon>
        <taxon>Hyphomicrobiales</taxon>
        <taxon>Nitrobacteraceae</taxon>
        <taxon>Bradyrhizobium</taxon>
    </lineage>
</organism>
<reference evidence="2 3" key="1">
    <citation type="submission" date="2019-08" db="EMBL/GenBank/DDBJ databases">
        <title>Bradyrhizobium hipponensis sp. nov., a rhizobium isolated from a Lupinus angustifolius root nodule in Tunisia.</title>
        <authorList>
            <person name="Off K."/>
            <person name="Rejili M."/>
            <person name="Mars M."/>
            <person name="Brachmann A."/>
            <person name="Marin M."/>
        </authorList>
    </citation>
    <scope>NUCLEOTIDE SEQUENCE [LARGE SCALE GENOMIC DNA]</scope>
    <source>
        <strain evidence="2 3">CTAW71</strain>
    </source>
</reference>